<evidence type="ECO:0000259" key="1">
    <source>
        <dbReference type="PROSITE" id="PS50404"/>
    </source>
</evidence>
<name>V2UQN2_9GAMM</name>
<proteinExistence type="predicted"/>
<accession>V2UQN2</accession>
<dbReference type="PROSITE" id="PS50404">
    <property type="entry name" value="GST_NTER"/>
    <property type="match status" value="1"/>
</dbReference>
<gene>
    <name evidence="2" type="ORF">P255_01400</name>
</gene>
<dbReference type="OrthoDB" id="9782992at2"/>
<dbReference type="SUPFAM" id="SSF47616">
    <property type="entry name" value="GST C-terminal domain-like"/>
    <property type="match status" value="1"/>
</dbReference>
<sequence>MRTLYQFPLSHFCEKARWLLDHKELDFVAHNLVPGFHRAFARLKTGQNNLPILKDDTHWIADSTEIARYLDETYPEHNLLPNRFGLREEVLHLNHEANLLGVHVRHWVWSQMIVRNNTSLDTLLGESGYLRKLKKYSKPLVKTLISHGFQLDAERLAESKQYILTFAEKFTTQPRYLLAERLTLADISVCSMLAPLLNIAGTPWELDSFDRISDEAYAFSLQLQNLPIGQYVMQIYATERNARVDWHGI</sequence>
<dbReference type="SUPFAM" id="SSF52833">
    <property type="entry name" value="Thioredoxin-like"/>
    <property type="match status" value="1"/>
</dbReference>
<feature type="domain" description="GST N-terminal" evidence="1">
    <location>
        <begin position="1"/>
        <end position="78"/>
    </location>
</feature>
<comment type="caution">
    <text evidence="2">The sequence shown here is derived from an EMBL/GenBank/DDBJ whole genome shotgun (WGS) entry which is preliminary data.</text>
</comment>
<evidence type="ECO:0000313" key="3">
    <source>
        <dbReference type="Proteomes" id="UP000018418"/>
    </source>
</evidence>
<dbReference type="Gene3D" id="3.40.30.10">
    <property type="entry name" value="Glutaredoxin"/>
    <property type="match status" value="1"/>
</dbReference>
<dbReference type="InterPro" id="IPR004045">
    <property type="entry name" value="Glutathione_S-Trfase_N"/>
</dbReference>
<dbReference type="CDD" id="cd00570">
    <property type="entry name" value="GST_N_family"/>
    <property type="match status" value="1"/>
</dbReference>
<evidence type="ECO:0000313" key="2">
    <source>
        <dbReference type="EMBL" id="ESK50901.1"/>
    </source>
</evidence>
<dbReference type="RefSeq" id="WP_004904868.1">
    <property type="nucleotide sequence ID" value="NZ_BBTI01000007.1"/>
</dbReference>
<reference evidence="2 3" key="1">
    <citation type="submission" date="2013-10" db="EMBL/GenBank/DDBJ databases">
        <title>The Genome Sequence of Acinetobacter brisouii CIP 110357.</title>
        <authorList>
            <consortium name="The Broad Institute Genomics Platform"/>
            <consortium name="The Broad Institute Genome Sequencing Center for Infectious Disease"/>
            <person name="Cerqueira G."/>
            <person name="Feldgarden M."/>
            <person name="Courvalin P."/>
            <person name="Grillot-Courvalin C."/>
            <person name="Clermont D."/>
            <person name="Rocha E."/>
            <person name="Yoon E.-J."/>
            <person name="Nemec A."/>
            <person name="Young S.K."/>
            <person name="Zeng Q."/>
            <person name="Gargeya S."/>
            <person name="Fitzgerald M."/>
            <person name="Abouelleil A."/>
            <person name="Alvarado L."/>
            <person name="Berlin A.M."/>
            <person name="Chapman S.B."/>
            <person name="Gainer-Dewar J."/>
            <person name="Goldberg J."/>
            <person name="Gnerre S."/>
            <person name="Griggs A."/>
            <person name="Gujja S."/>
            <person name="Hansen M."/>
            <person name="Howarth C."/>
            <person name="Imamovic A."/>
            <person name="Ireland A."/>
            <person name="Larimer J."/>
            <person name="McCowan C."/>
            <person name="Murphy C."/>
            <person name="Pearson M."/>
            <person name="Poon T.W."/>
            <person name="Priest M."/>
            <person name="Roberts A."/>
            <person name="Saif S."/>
            <person name="Shea T."/>
            <person name="Sykes S."/>
            <person name="Wortman J."/>
            <person name="Nusbaum C."/>
            <person name="Birren B."/>
        </authorList>
    </citation>
    <scope>NUCLEOTIDE SEQUENCE [LARGE SCALE GENOMIC DNA]</scope>
    <source>
        <strain evidence="2 3">CIP 110357</strain>
    </source>
</reference>
<dbReference type="AlphaFoldDB" id="V2UQN2"/>
<dbReference type="InterPro" id="IPR036249">
    <property type="entry name" value="Thioredoxin-like_sf"/>
</dbReference>
<dbReference type="HOGENOM" id="CLU_011226_0_3_6"/>
<organism evidence="2 3">
    <name type="scientific">Acinetobacter brisouii CIP 110357</name>
    <dbReference type="NCBI Taxonomy" id="1341683"/>
    <lineage>
        <taxon>Bacteria</taxon>
        <taxon>Pseudomonadati</taxon>
        <taxon>Pseudomonadota</taxon>
        <taxon>Gammaproteobacteria</taxon>
        <taxon>Moraxellales</taxon>
        <taxon>Moraxellaceae</taxon>
        <taxon>Acinetobacter</taxon>
    </lineage>
</organism>
<dbReference type="Pfam" id="PF13417">
    <property type="entry name" value="GST_N_3"/>
    <property type="match status" value="1"/>
</dbReference>
<dbReference type="InterPro" id="IPR036282">
    <property type="entry name" value="Glutathione-S-Trfase_C_sf"/>
</dbReference>
<dbReference type="EMBL" id="AYEU01000006">
    <property type="protein sequence ID" value="ESK50901.1"/>
    <property type="molecule type" value="Genomic_DNA"/>
</dbReference>
<dbReference type="STRING" id="396323.VH98_10200"/>
<dbReference type="CDD" id="cd00299">
    <property type="entry name" value="GST_C_family"/>
    <property type="match status" value="1"/>
</dbReference>
<dbReference type="PATRIC" id="fig|1341683.3.peg.1385"/>
<protein>
    <recommendedName>
        <fullName evidence="1">GST N-terminal domain-containing protein</fullName>
    </recommendedName>
</protein>
<dbReference type="Proteomes" id="UP000018418">
    <property type="component" value="Unassembled WGS sequence"/>
</dbReference>
<keyword evidence="3" id="KW-1185">Reference proteome</keyword>